<dbReference type="EMBL" id="CAMAPF010000938">
    <property type="protein sequence ID" value="CAH9125848.1"/>
    <property type="molecule type" value="Genomic_DNA"/>
</dbReference>
<proteinExistence type="predicted"/>
<name>A0AAV0ERT8_9ASTE</name>
<keyword evidence="2" id="KW-0812">Transmembrane</keyword>
<evidence type="ECO:0000313" key="4">
    <source>
        <dbReference type="Proteomes" id="UP001152523"/>
    </source>
</evidence>
<feature type="transmembrane region" description="Helical" evidence="2">
    <location>
        <begin position="43"/>
        <end position="62"/>
    </location>
</feature>
<evidence type="ECO:0000256" key="1">
    <source>
        <dbReference type="SAM" id="MobiDB-lite"/>
    </source>
</evidence>
<keyword evidence="2" id="KW-0472">Membrane</keyword>
<evidence type="ECO:0000313" key="3">
    <source>
        <dbReference type="EMBL" id="CAH9125848.1"/>
    </source>
</evidence>
<keyword evidence="4" id="KW-1185">Reference proteome</keyword>
<evidence type="ECO:0000256" key="2">
    <source>
        <dbReference type="SAM" id="Phobius"/>
    </source>
</evidence>
<dbReference type="AlphaFoldDB" id="A0AAV0ERT8"/>
<keyword evidence="2" id="KW-1133">Transmembrane helix</keyword>
<reference evidence="3" key="1">
    <citation type="submission" date="2022-07" db="EMBL/GenBank/DDBJ databases">
        <authorList>
            <person name="Macas J."/>
            <person name="Novak P."/>
            <person name="Neumann P."/>
        </authorList>
    </citation>
    <scope>NUCLEOTIDE SEQUENCE</scope>
</reference>
<gene>
    <name evidence="3" type="ORF">CEPIT_LOCUS27073</name>
</gene>
<comment type="caution">
    <text evidence="3">The sequence shown here is derived from an EMBL/GenBank/DDBJ whole genome shotgun (WGS) entry which is preliminary data.</text>
</comment>
<feature type="compositionally biased region" description="Basic and acidic residues" evidence="1">
    <location>
        <begin position="1"/>
        <end position="15"/>
    </location>
</feature>
<protein>
    <submittedName>
        <fullName evidence="3">Uncharacterized protein</fullName>
    </submittedName>
</protein>
<feature type="region of interest" description="Disordered" evidence="1">
    <location>
        <begin position="1"/>
        <end position="24"/>
    </location>
</feature>
<dbReference type="Proteomes" id="UP001152523">
    <property type="component" value="Unassembled WGS sequence"/>
</dbReference>
<sequence length="113" mass="13239">MERGEGLGNGDDRSAVRPPPEPPPWSDRVAWVWKFYQSFNFSWFYFCVMFYVALFCGDVFSFKSTTMIHNSARYYVDGRIFMANECCVRPIWWLTIRVVLSGVIVSESSRRVD</sequence>
<accession>A0AAV0ERT8</accession>
<organism evidence="3 4">
    <name type="scientific">Cuscuta epithymum</name>
    <dbReference type="NCBI Taxonomy" id="186058"/>
    <lineage>
        <taxon>Eukaryota</taxon>
        <taxon>Viridiplantae</taxon>
        <taxon>Streptophyta</taxon>
        <taxon>Embryophyta</taxon>
        <taxon>Tracheophyta</taxon>
        <taxon>Spermatophyta</taxon>
        <taxon>Magnoliopsida</taxon>
        <taxon>eudicotyledons</taxon>
        <taxon>Gunneridae</taxon>
        <taxon>Pentapetalae</taxon>
        <taxon>asterids</taxon>
        <taxon>lamiids</taxon>
        <taxon>Solanales</taxon>
        <taxon>Convolvulaceae</taxon>
        <taxon>Cuscuteae</taxon>
        <taxon>Cuscuta</taxon>
        <taxon>Cuscuta subgen. Cuscuta</taxon>
    </lineage>
</organism>